<comment type="subcellular location">
    <subcellularLocation>
        <location evidence="1">Nucleus</location>
    </subcellularLocation>
</comment>
<evidence type="ECO:0000259" key="6">
    <source>
        <dbReference type="Pfam" id="PF01778"/>
    </source>
</evidence>
<gene>
    <name evidence="7" type="ORF">BJ085DRAFT_19290</name>
</gene>
<dbReference type="GO" id="GO:0000460">
    <property type="term" value="P:maturation of 5.8S rRNA"/>
    <property type="evidence" value="ECO:0007669"/>
    <property type="project" value="TreeGrafter"/>
</dbReference>
<dbReference type="PIRSF" id="PIRSF003352">
    <property type="entry name" value="MAK16"/>
    <property type="match status" value="1"/>
</dbReference>
<dbReference type="InterPro" id="IPR006958">
    <property type="entry name" value="Mak16"/>
</dbReference>
<keyword evidence="8" id="KW-1185">Reference proteome</keyword>
<dbReference type="GO" id="GO:0000470">
    <property type="term" value="P:maturation of LSU-rRNA"/>
    <property type="evidence" value="ECO:0007669"/>
    <property type="project" value="TreeGrafter"/>
</dbReference>
<organism evidence="7 8">
    <name type="scientific">Dimargaris cristalligena</name>
    <dbReference type="NCBI Taxonomy" id="215637"/>
    <lineage>
        <taxon>Eukaryota</taxon>
        <taxon>Fungi</taxon>
        <taxon>Fungi incertae sedis</taxon>
        <taxon>Zoopagomycota</taxon>
        <taxon>Kickxellomycotina</taxon>
        <taxon>Dimargaritomycetes</taxon>
        <taxon>Dimargaritales</taxon>
        <taxon>Dimargaritaceae</taxon>
        <taxon>Dimargaris</taxon>
    </lineage>
</organism>
<dbReference type="FunFam" id="3.30.390.110:FF:000001">
    <property type="entry name" value="Protein MAK16 homolog"/>
    <property type="match status" value="1"/>
</dbReference>
<dbReference type="Gene3D" id="3.30.390.110">
    <property type="match status" value="1"/>
</dbReference>
<evidence type="ECO:0000256" key="5">
    <source>
        <dbReference type="SAM" id="MobiDB-lite"/>
    </source>
</evidence>
<evidence type="ECO:0000313" key="7">
    <source>
        <dbReference type="EMBL" id="RKP39615.1"/>
    </source>
</evidence>
<evidence type="ECO:0000256" key="1">
    <source>
        <dbReference type="ARBA" id="ARBA00004123"/>
    </source>
</evidence>
<feature type="compositionally biased region" description="Acidic residues" evidence="5">
    <location>
        <begin position="240"/>
        <end position="273"/>
    </location>
</feature>
<dbReference type="InterPro" id="IPR029004">
    <property type="entry name" value="Ribosomal_eL28/Mak16"/>
</dbReference>
<feature type="domain" description="Ribosomal eL28/Mak16" evidence="6">
    <location>
        <begin position="6"/>
        <end position="118"/>
    </location>
</feature>
<feature type="compositionally biased region" description="Basic and acidic residues" evidence="5">
    <location>
        <begin position="303"/>
        <end position="313"/>
    </location>
</feature>
<accession>A0A4Q0A0P4</accession>
<proteinExistence type="inferred from homology"/>
<sequence length="323" mass="37743">MNSDELVWHVISKQFCSFKTSTDTRKFCRNEYNVTGFCDRMSCPLANSRYATVREHRGRAFLYVKTAERSHTPAKMWERILLPKNLEKADKMIEDELIYWPHFMLRTCKTRLTKITQYLMRMRKIKLKSKTKLVTFNKKAERREASREVKAETAARLDKAIEKELLERLRTKAYGDAPINIRQNVWKQILANEKIEAADDQSDEEYADLEDGVEYENEDEEELDPEADEEFIREFVSDISDSEDDMEDFGEYDFSDEDEDEEEGADDDDDDDGSAPAASTKSGKRKQAPSKRQSTQKPKRRAGRVEIEYERESMGNASARNSW</sequence>
<comment type="similarity">
    <text evidence="2 4">Belongs to the MAK16 family.</text>
</comment>
<dbReference type="EMBL" id="ML002257">
    <property type="protein sequence ID" value="RKP39615.1"/>
    <property type="molecule type" value="Genomic_DNA"/>
</dbReference>
<dbReference type="STRING" id="215637.A0A4Q0A0P4"/>
<evidence type="ECO:0000256" key="4">
    <source>
        <dbReference type="PIRNR" id="PIRNR003352"/>
    </source>
</evidence>
<evidence type="ECO:0000256" key="3">
    <source>
        <dbReference type="ARBA" id="ARBA00023242"/>
    </source>
</evidence>
<feature type="compositionally biased region" description="Acidic residues" evidence="5">
    <location>
        <begin position="198"/>
        <end position="229"/>
    </location>
</feature>
<name>A0A4Q0A0P4_9FUNG</name>
<dbReference type="Pfam" id="PF01778">
    <property type="entry name" value="Ribosomal_L28e"/>
    <property type="match status" value="1"/>
</dbReference>
<evidence type="ECO:0000313" key="8">
    <source>
        <dbReference type="Proteomes" id="UP000268162"/>
    </source>
</evidence>
<reference evidence="8" key="1">
    <citation type="journal article" date="2018" name="Nat. Microbiol.">
        <title>Leveraging single-cell genomics to expand the fungal tree of life.</title>
        <authorList>
            <person name="Ahrendt S.R."/>
            <person name="Quandt C.A."/>
            <person name="Ciobanu D."/>
            <person name="Clum A."/>
            <person name="Salamov A."/>
            <person name="Andreopoulos B."/>
            <person name="Cheng J.F."/>
            <person name="Woyke T."/>
            <person name="Pelin A."/>
            <person name="Henrissat B."/>
            <person name="Reynolds N.K."/>
            <person name="Benny G.L."/>
            <person name="Smith M.E."/>
            <person name="James T.Y."/>
            <person name="Grigoriev I.V."/>
        </authorList>
    </citation>
    <scope>NUCLEOTIDE SEQUENCE [LARGE SCALE GENOMIC DNA]</scope>
    <source>
        <strain evidence="8">RSA 468</strain>
    </source>
</reference>
<dbReference type="GO" id="GO:0030687">
    <property type="term" value="C:preribosome, large subunit precursor"/>
    <property type="evidence" value="ECO:0007669"/>
    <property type="project" value="TreeGrafter"/>
</dbReference>
<dbReference type="PANTHER" id="PTHR23405:SF4">
    <property type="entry name" value="PROTEIN MAK16 HOMOLOG"/>
    <property type="match status" value="1"/>
</dbReference>
<protein>
    <recommendedName>
        <fullName evidence="4">Protein MAK16</fullName>
    </recommendedName>
</protein>
<dbReference type="Pfam" id="PF04874">
    <property type="entry name" value="Mak16"/>
    <property type="match status" value="1"/>
</dbReference>
<dbReference type="AlphaFoldDB" id="A0A4Q0A0P4"/>
<dbReference type="GO" id="GO:0005730">
    <property type="term" value="C:nucleolus"/>
    <property type="evidence" value="ECO:0007669"/>
    <property type="project" value="UniProtKB-UniRule"/>
</dbReference>
<dbReference type="PANTHER" id="PTHR23405">
    <property type="entry name" value="MAINTENANCE OF KILLER 16 MAK16 PROTEIN-RELATED"/>
    <property type="match status" value="1"/>
</dbReference>
<evidence type="ECO:0000256" key="2">
    <source>
        <dbReference type="ARBA" id="ARBA00005514"/>
    </source>
</evidence>
<dbReference type="Proteomes" id="UP000268162">
    <property type="component" value="Unassembled WGS sequence"/>
</dbReference>
<feature type="region of interest" description="Disordered" evidence="5">
    <location>
        <begin position="196"/>
        <end position="323"/>
    </location>
</feature>
<keyword evidence="3 4" id="KW-0539">Nucleus</keyword>